<dbReference type="Pfam" id="PF00486">
    <property type="entry name" value="Trans_reg_C"/>
    <property type="match status" value="1"/>
</dbReference>
<dbReference type="SUPFAM" id="SSF52172">
    <property type="entry name" value="CheY-like"/>
    <property type="match status" value="1"/>
</dbReference>
<feature type="DNA-binding region" description="OmpR/PhoB-type" evidence="9">
    <location>
        <begin position="134"/>
        <end position="233"/>
    </location>
</feature>
<evidence type="ECO:0000256" key="1">
    <source>
        <dbReference type="ARBA" id="ARBA00018672"/>
    </source>
</evidence>
<dbReference type="CDD" id="cd00383">
    <property type="entry name" value="trans_reg_C"/>
    <property type="match status" value="1"/>
</dbReference>
<dbReference type="SUPFAM" id="SSF46894">
    <property type="entry name" value="C-terminal effector domain of the bipartite response regulators"/>
    <property type="match status" value="1"/>
</dbReference>
<evidence type="ECO:0000256" key="3">
    <source>
        <dbReference type="ARBA" id="ARBA00023012"/>
    </source>
</evidence>
<dbReference type="FunFam" id="3.40.50.2300:FF:000001">
    <property type="entry name" value="DNA-binding response regulator PhoB"/>
    <property type="match status" value="1"/>
</dbReference>
<dbReference type="RefSeq" id="WP_101549164.1">
    <property type="nucleotide sequence ID" value="NZ_DBFNFR010000152.1"/>
</dbReference>
<dbReference type="FunFam" id="1.10.10.10:FF:000018">
    <property type="entry name" value="DNA-binding response regulator ResD"/>
    <property type="match status" value="1"/>
</dbReference>
<dbReference type="InterPro" id="IPR036388">
    <property type="entry name" value="WH-like_DNA-bd_sf"/>
</dbReference>
<reference evidence="12 13" key="1">
    <citation type="submission" date="2018-10" db="EMBL/GenBank/DDBJ databases">
        <title>Anaerotruncus faecis sp. nov., isolated from human feces.</title>
        <authorList>
            <person name="Wang Y.-J."/>
        </authorList>
    </citation>
    <scope>NUCLEOTIDE SEQUENCE [LARGE SCALE GENOMIC DNA]</scope>
    <source>
        <strain evidence="12 13">22A2-44</strain>
    </source>
</reference>
<dbReference type="CDD" id="cd17574">
    <property type="entry name" value="REC_OmpR"/>
    <property type="match status" value="1"/>
</dbReference>
<protein>
    <recommendedName>
        <fullName evidence="1">Stage 0 sporulation protein A homolog</fullName>
    </recommendedName>
</protein>
<dbReference type="GO" id="GO:0000156">
    <property type="term" value="F:phosphorelay response regulator activity"/>
    <property type="evidence" value="ECO:0007669"/>
    <property type="project" value="TreeGrafter"/>
</dbReference>
<dbReference type="PANTHER" id="PTHR48111:SF54">
    <property type="entry name" value="STAGE 0 SPORULATION PROTEIN A HOMOLOG"/>
    <property type="match status" value="1"/>
</dbReference>
<dbReference type="GO" id="GO:0005829">
    <property type="term" value="C:cytosol"/>
    <property type="evidence" value="ECO:0007669"/>
    <property type="project" value="TreeGrafter"/>
</dbReference>
<evidence type="ECO:0000313" key="12">
    <source>
        <dbReference type="EMBL" id="RLL06934.1"/>
    </source>
</evidence>
<dbReference type="InterPro" id="IPR016032">
    <property type="entry name" value="Sig_transdc_resp-reg_C-effctor"/>
</dbReference>
<dbReference type="PROSITE" id="PS50110">
    <property type="entry name" value="RESPONSE_REGULATORY"/>
    <property type="match status" value="1"/>
</dbReference>
<dbReference type="Pfam" id="PF00072">
    <property type="entry name" value="Response_reg"/>
    <property type="match status" value="1"/>
</dbReference>
<dbReference type="GO" id="GO:0006355">
    <property type="term" value="P:regulation of DNA-templated transcription"/>
    <property type="evidence" value="ECO:0007669"/>
    <property type="project" value="InterPro"/>
</dbReference>
<feature type="domain" description="OmpR/PhoB-type" evidence="11">
    <location>
        <begin position="134"/>
        <end position="233"/>
    </location>
</feature>
<feature type="domain" description="Response regulatory" evidence="10">
    <location>
        <begin position="3"/>
        <end position="119"/>
    </location>
</feature>
<evidence type="ECO:0000256" key="9">
    <source>
        <dbReference type="PROSITE-ProRule" id="PRU01091"/>
    </source>
</evidence>
<evidence type="ECO:0000256" key="4">
    <source>
        <dbReference type="ARBA" id="ARBA00023015"/>
    </source>
</evidence>
<accession>A0A498CKW8</accession>
<keyword evidence="6" id="KW-0804">Transcription</keyword>
<dbReference type="InterPro" id="IPR039420">
    <property type="entry name" value="WalR-like"/>
</dbReference>
<proteinExistence type="predicted"/>
<evidence type="ECO:0000256" key="6">
    <source>
        <dbReference type="ARBA" id="ARBA00023163"/>
    </source>
</evidence>
<keyword evidence="4" id="KW-0805">Transcription regulation</keyword>
<dbReference type="GO" id="GO:0032993">
    <property type="term" value="C:protein-DNA complex"/>
    <property type="evidence" value="ECO:0007669"/>
    <property type="project" value="TreeGrafter"/>
</dbReference>
<dbReference type="Gene3D" id="1.10.10.10">
    <property type="entry name" value="Winged helix-like DNA-binding domain superfamily/Winged helix DNA-binding domain"/>
    <property type="match status" value="1"/>
</dbReference>
<evidence type="ECO:0000259" key="11">
    <source>
        <dbReference type="PROSITE" id="PS51755"/>
    </source>
</evidence>
<dbReference type="PROSITE" id="PS51755">
    <property type="entry name" value="OMPR_PHOB"/>
    <property type="match status" value="1"/>
</dbReference>
<dbReference type="AlphaFoldDB" id="A0A498CKW8"/>
<evidence type="ECO:0000256" key="2">
    <source>
        <dbReference type="ARBA" id="ARBA00022553"/>
    </source>
</evidence>
<dbReference type="PANTHER" id="PTHR48111">
    <property type="entry name" value="REGULATOR OF RPOS"/>
    <property type="match status" value="1"/>
</dbReference>
<comment type="function">
    <text evidence="7">May play the central regulatory role in sporulation. It may be an element of the effector pathway responsible for the activation of sporulation genes in response to nutritional stress. Spo0A may act in concert with spo0H (a sigma factor) to control the expression of some genes that are critical to the sporulation process.</text>
</comment>
<comment type="caution">
    <text evidence="12">The sequence shown here is derived from an EMBL/GenBank/DDBJ whole genome shotgun (WGS) entry which is preliminary data.</text>
</comment>
<dbReference type="Proteomes" id="UP000276301">
    <property type="component" value="Unassembled WGS sequence"/>
</dbReference>
<feature type="modified residue" description="4-aspartylphosphate" evidence="8">
    <location>
        <position position="54"/>
    </location>
</feature>
<name>A0A498CKW8_9FIRM</name>
<evidence type="ECO:0000256" key="7">
    <source>
        <dbReference type="ARBA" id="ARBA00024867"/>
    </source>
</evidence>
<keyword evidence="13" id="KW-1185">Reference proteome</keyword>
<dbReference type="InterPro" id="IPR001867">
    <property type="entry name" value="OmpR/PhoB-type_DNA-bd"/>
</dbReference>
<dbReference type="InterPro" id="IPR001789">
    <property type="entry name" value="Sig_transdc_resp-reg_receiver"/>
</dbReference>
<gene>
    <name evidence="12" type="ORF">D4A47_13625</name>
</gene>
<dbReference type="InterPro" id="IPR011006">
    <property type="entry name" value="CheY-like_superfamily"/>
</dbReference>
<dbReference type="Gene3D" id="3.40.50.2300">
    <property type="match status" value="1"/>
</dbReference>
<keyword evidence="5 9" id="KW-0238">DNA-binding</keyword>
<keyword evidence="3" id="KW-0902">Two-component regulatory system</keyword>
<evidence type="ECO:0000313" key="13">
    <source>
        <dbReference type="Proteomes" id="UP000276301"/>
    </source>
</evidence>
<evidence type="ECO:0000259" key="10">
    <source>
        <dbReference type="PROSITE" id="PS50110"/>
    </source>
</evidence>
<dbReference type="SMART" id="SM00862">
    <property type="entry name" value="Trans_reg_C"/>
    <property type="match status" value="1"/>
</dbReference>
<dbReference type="SMART" id="SM00448">
    <property type="entry name" value="REC"/>
    <property type="match status" value="1"/>
</dbReference>
<organism evidence="12 13">
    <name type="scientific">Anaerotruncus massiliensis</name>
    <name type="common">ex Liu et al. 2021</name>
    <dbReference type="NCBI Taxonomy" id="2321404"/>
    <lineage>
        <taxon>Bacteria</taxon>
        <taxon>Bacillati</taxon>
        <taxon>Bacillota</taxon>
        <taxon>Clostridia</taxon>
        <taxon>Eubacteriales</taxon>
        <taxon>Oscillospiraceae</taxon>
        <taxon>Anaerotruncus</taxon>
    </lineage>
</organism>
<sequence length="234" mass="26606">MKRILVVEDEDVIRDFEVINLKRSGYEVVDVPSGEEALQIFDRNPAYFDVAVLDVMMPGIDGFEVCRRIREKNSSIGIIMLTAKSQEMDKVNGLMIGADDYVTKPFSPSELVARVDALYRRVAMAAEKAAAPAPNEIKSGPFVLNTKSRTVSKNGKILELTQVEYQILEYFFNNPNTALGRQDILNKVWGEGYFGDVKIVDVNIRRLRMKLEDKPSEPEFLLTVWGYGYKWVQK</sequence>
<dbReference type="Gene3D" id="6.10.250.690">
    <property type="match status" value="1"/>
</dbReference>
<keyword evidence="2 8" id="KW-0597">Phosphoprotein</keyword>
<dbReference type="GO" id="GO:0000976">
    <property type="term" value="F:transcription cis-regulatory region binding"/>
    <property type="evidence" value="ECO:0007669"/>
    <property type="project" value="TreeGrafter"/>
</dbReference>
<evidence type="ECO:0000256" key="8">
    <source>
        <dbReference type="PROSITE-ProRule" id="PRU00169"/>
    </source>
</evidence>
<evidence type="ECO:0000256" key="5">
    <source>
        <dbReference type="ARBA" id="ARBA00023125"/>
    </source>
</evidence>
<dbReference type="EMBL" id="RCHT01000054">
    <property type="protein sequence ID" value="RLL06934.1"/>
    <property type="molecule type" value="Genomic_DNA"/>
</dbReference>